<dbReference type="GO" id="GO:0003676">
    <property type="term" value="F:nucleic acid binding"/>
    <property type="evidence" value="ECO:0007669"/>
    <property type="project" value="InterPro"/>
</dbReference>
<dbReference type="Gene3D" id="3.30.420.10">
    <property type="entry name" value="Ribonuclease H-like superfamily/Ribonuclease H"/>
    <property type="match status" value="1"/>
</dbReference>
<organism evidence="1 2">
    <name type="scientific">Coregonus suidteri</name>
    <dbReference type="NCBI Taxonomy" id="861788"/>
    <lineage>
        <taxon>Eukaryota</taxon>
        <taxon>Metazoa</taxon>
        <taxon>Chordata</taxon>
        <taxon>Craniata</taxon>
        <taxon>Vertebrata</taxon>
        <taxon>Euteleostomi</taxon>
        <taxon>Actinopterygii</taxon>
        <taxon>Neopterygii</taxon>
        <taxon>Teleostei</taxon>
        <taxon>Protacanthopterygii</taxon>
        <taxon>Salmoniformes</taxon>
        <taxon>Salmonidae</taxon>
        <taxon>Coregoninae</taxon>
        <taxon>Coregonus</taxon>
    </lineage>
</organism>
<comment type="caution">
    <text evidence="1">The sequence shown here is derived from an EMBL/GenBank/DDBJ whole genome shotgun (WGS) entry which is preliminary data.</text>
</comment>
<reference evidence="1 2" key="1">
    <citation type="submission" date="2021-04" db="EMBL/GenBank/DDBJ databases">
        <authorList>
            <person name="De Guttry C."/>
            <person name="Zahm M."/>
            <person name="Klopp C."/>
            <person name="Cabau C."/>
            <person name="Louis A."/>
            <person name="Berthelot C."/>
            <person name="Parey E."/>
            <person name="Roest Crollius H."/>
            <person name="Montfort J."/>
            <person name="Robinson-Rechavi M."/>
            <person name="Bucao C."/>
            <person name="Bouchez O."/>
            <person name="Gislard M."/>
            <person name="Lluch J."/>
            <person name="Milhes M."/>
            <person name="Lampietro C."/>
            <person name="Lopez Roques C."/>
            <person name="Donnadieu C."/>
            <person name="Braasch I."/>
            <person name="Desvignes T."/>
            <person name="Postlethwait J."/>
            <person name="Bobe J."/>
            <person name="Wedekind C."/>
            <person name="Guiguen Y."/>
        </authorList>
    </citation>
    <scope>NUCLEOTIDE SEQUENCE [LARGE SCALE GENOMIC DNA]</scope>
    <source>
        <strain evidence="1">Cs_M1</strain>
        <tissue evidence="1">Blood</tissue>
    </source>
</reference>
<dbReference type="InterPro" id="IPR012337">
    <property type="entry name" value="RNaseH-like_sf"/>
</dbReference>
<protein>
    <submittedName>
        <fullName evidence="1">Uncharacterized protein</fullName>
    </submittedName>
</protein>
<sequence length="251" mass="29202">MLGVDLIGTFMKSRNGNSWCPTVTDHFTKWVEAIPIKDEPVEATSKAMMDIFNTHSSPEVILSDRGHEHWNKTDKTAMGKSLDWYQEGWANNLKVILFAHNSSIQASTEYRREPQLLTEINETPPDVVEVVEPDQNAFEDHLQAWTEKDVEVFDQVRLNMDKAQEKQKESYRSRIKKGTKCYDIRANYLVWKKDETWETVTSVEANNLRQLEQLDGRPLKALTPYTSVKLNRQRPSTVRAPRRYPVYQNQT</sequence>
<proteinExistence type="predicted"/>
<gene>
    <name evidence="1" type="ORF">J4Q44_G00020090</name>
</gene>
<dbReference type="InterPro" id="IPR036397">
    <property type="entry name" value="RNaseH_sf"/>
</dbReference>
<name>A0AAN8MB36_9TELE</name>
<keyword evidence="2" id="KW-1185">Reference proteome</keyword>
<accession>A0AAN8MB36</accession>
<dbReference type="EMBL" id="JAGTTL010000002">
    <property type="protein sequence ID" value="KAK6326364.1"/>
    <property type="molecule type" value="Genomic_DNA"/>
</dbReference>
<dbReference type="SUPFAM" id="SSF53098">
    <property type="entry name" value="Ribonuclease H-like"/>
    <property type="match status" value="1"/>
</dbReference>
<evidence type="ECO:0000313" key="2">
    <source>
        <dbReference type="Proteomes" id="UP001356427"/>
    </source>
</evidence>
<evidence type="ECO:0000313" key="1">
    <source>
        <dbReference type="EMBL" id="KAK6326364.1"/>
    </source>
</evidence>
<dbReference type="AlphaFoldDB" id="A0AAN8MB36"/>
<dbReference type="Proteomes" id="UP001356427">
    <property type="component" value="Unassembled WGS sequence"/>
</dbReference>